<organism evidence="24 25">
    <name type="scientific">Loxodonta africana</name>
    <name type="common">African elephant</name>
    <dbReference type="NCBI Taxonomy" id="9785"/>
    <lineage>
        <taxon>Eukaryota</taxon>
        <taxon>Metazoa</taxon>
        <taxon>Chordata</taxon>
        <taxon>Craniata</taxon>
        <taxon>Vertebrata</taxon>
        <taxon>Euteleostomi</taxon>
        <taxon>Mammalia</taxon>
        <taxon>Eutheria</taxon>
        <taxon>Afrotheria</taxon>
        <taxon>Proboscidea</taxon>
        <taxon>Elephantidae</taxon>
        <taxon>Loxodonta</taxon>
    </lineage>
</organism>
<dbReference type="eggNOG" id="KOG1609">
    <property type="taxonomic scope" value="Eukaryota"/>
</dbReference>
<dbReference type="PANTHER" id="PTHR45981">
    <property type="entry name" value="LD02310P"/>
    <property type="match status" value="1"/>
</dbReference>
<evidence type="ECO:0000256" key="17">
    <source>
        <dbReference type="ARBA" id="ARBA00023228"/>
    </source>
</evidence>
<feature type="compositionally biased region" description="Basic and acidic residues" evidence="20">
    <location>
        <begin position="72"/>
        <end position="84"/>
    </location>
</feature>
<dbReference type="Gene3D" id="3.30.40.10">
    <property type="entry name" value="Zinc/RING finger domain, C3HC4 (zinc finger)"/>
    <property type="match status" value="1"/>
</dbReference>
<feature type="transmembrane region" description="Helical" evidence="21">
    <location>
        <begin position="400"/>
        <end position="420"/>
    </location>
</feature>
<evidence type="ECO:0000256" key="4">
    <source>
        <dbReference type="ARBA" id="ARBA00004520"/>
    </source>
</evidence>
<dbReference type="HOGENOM" id="CLU_035042_1_1_1"/>
<evidence type="ECO:0000256" key="7">
    <source>
        <dbReference type="ARBA" id="ARBA00022679"/>
    </source>
</evidence>
<evidence type="ECO:0000256" key="16">
    <source>
        <dbReference type="ARBA" id="ARBA00023136"/>
    </source>
</evidence>
<proteinExistence type="predicted"/>
<feature type="domain" description="RING-CH-type" evidence="23">
    <location>
        <begin position="275"/>
        <end position="336"/>
    </location>
</feature>
<keyword evidence="15 21" id="KW-1133">Transmembrane helix</keyword>
<evidence type="ECO:0000256" key="8">
    <source>
        <dbReference type="ARBA" id="ARBA00022692"/>
    </source>
</evidence>
<feature type="transmembrane region" description="Helical" evidence="21">
    <location>
        <begin position="358"/>
        <end position="380"/>
    </location>
</feature>
<dbReference type="Ensembl" id="ENSLAFT00000013104.3">
    <property type="protein sequence ID" value="ENSLAFP00000010966.3"/>
    <property type="gene ID" value="ENSLAFG00000013104.3"/>
</dbReference>
<dbReference type="GO" id="GO:0005794">
    <property type="term" value="C:Golgi apparatus"/>
    <property type="evidence" value="ECO:0007669"/>
    <property type="project" value="Ensembl"/>
</dbReference>
<dbReference type="Proteomes" id="UP000007646">
    <property type="component" value="Unassembled WGS sequence"/>
</dbReference>
<dbReference type="Pfam" id="PF12906">
    <property type="entry name" value="RINGv"/>
    <property type="match status" value="1"/>
</dbReference>
<keyword evidence="17" id="KW-0458">Lysosome</keyword>
<evidence type="ECO:0000256" key="10">
    <source>
        <dbReference type="ARBA" id="ARBA00022753"/>
    </source>
</evidence>
<evidence type="ECO:0000256" key="5">
    <source>
        <dbReference type="ARBA" id="ARBA00004906"/>
    </source>
</evidence>
<dbReference type="GO" id="GO:0061630">
    <property type="term" value="F:ubiquitin protein ligase activity"/>
    <property type="evidence" value="ECO:0007669"/>
    <property type="project" value="UniProtKB-EC"/>
</dbReference>
<evidence type="ECO:0000256" key="18">
    <source>
        <dbReference type="ARBA" id="ARBA00023329"/>
    </source>
</evidence>
<feature type="region of interest" description="Disordered" evidence="20">
    <location>
        <begin position="137"/>
        <end position="156"/>
    </location>
</feature>
<reference evidence="24" key="3">
    <citation type="submission" date="2025-09" db="UniProtKB">
        <authorList>
            <consortium name="Ensembl"/>
        </authorList>
    </citation>
    <scope>IDENTIFICATION</scope>
    <source>
        <strain evidence="24">Isolate ISIS603380</strain>
    </source>
</reference>
<dbReference type="GO" id="GO:0002376">
    <property type="term" value="P:immune system process"/>
    <property type="evidence" value="ECO:0007669"/>
    <property type="project" value="UniProtKB-KW"/>
</dbReference>
<evidence type="ECO:0000256" key="13">
    <source>
        <dbReference type="ARBA" id="ARBA00022833"/>
    </source>
</evidence>
<protein>
    <recommendedName>
        <fullName evidence="6">RING-type E3 ubiquitin transferase</fullName>
        <ecNumber evidence="6">2.3.2.27</ecNumber>
    </recommendedName>
</protein>
<dbReference type="InterPro" id="IPR011016">
    <property type="entry name" value="Znf_RING-CH"/>
</dbReference>
<sequence length="492" mass="56126">QASSPTTGTAPRSQSRLSVCPSTQDICRSAILHDMSEDAFEHYTPVVVLSSARKESGKKPLKQRPRRRKRASERYEHADEQMEGRRNDMNLQILNPSWSELHEDSSDSSSTDESHWIQAKRRAQVKFRLSRRRRINNNSKPCRNLGVPSPPKRTELTDLGTKVTKQQGQIECESCFINQRRGEGTRLQECNLSPPRESFEIKRYSRIHEENKGRHHQRNSRLLPSLRQNATIKKRLSERDSSTEILDVPEAGEHVDDSGLRVNNSVQEPPATCDDGSDSLEVCRICHCEGDEESPLITPCRCTGTLRFVHQSCLHQWIKSSDTRCCELCKYDFIMETKLKPLRKWEKLQMTTSERRKIFCSVTFHVIAITCVVWSLYVLIDRTAEEIKQGNDNGVLEWPFWTKLVVVAIGFTGGLVFMYVQCKVYLQLWRRLKAYNRVIFVQNCPDTAKKLEKNFSCNVNADIKDAVAVPVSQTGTSSPPPAEGGPPEVLPV</sequence>
<dbReference type="GO" id="GO:0031901">
    <property type="term" value="C:early endosome membrane"/>
    <property type="evidence" value="ECO:0007669"/>
    <property type="project" value="UniProtKB-SubCell"/>
</dbReference>
<dbReference type="PROSITE" id="PS50089">
    <property type="entry name" value="ZF_RING_2"/>
    <property type="match status" value="1"/>
</dbReference>
<keyword evidence="7" id="KW-0808">Transferase</keyword>
<keyword evidence="18" id="KW-0968">Cytoplasmic vesicle</keyword>
<evidence type="ECO:0000256" key="11">
    <source>
        <dbReference type="ARBA" id="ARBA00022771"/>
    </source>
</evidence>
<evidence type="ECO:0000256" key="14">
    <source>
        <dbReference type="ARBA" id="ARBA00022859"/>
    </source>
</evidence>
<evidence type="ECO:0000256" key="15">
    <source>
        <dbReference type="ARBA" id="ARBA00022989"/>
    </source>
</evidence>
<keyword evidence="16 21" id="KW-0472">Membrane</keyword>
<evidence type="ECO:0000256" key="19">
    <source>
        <dbReference type="PROSITE-ProRule" id="PRU00175"/>
    </source>
</evidence>
<dbReference type="InterPro" id="IPR013083">
    <property type="entry name" value="Znf_RING/FYVE/PHD"/>
</dbReference>
<keyword evidence="12" id="KW-0833">Ubl conjugation pathway</keyword>
<dbReference type="SMART" id="SM00744">
    <property type="entry name" value="RINGv"/>
    <property type="match status" value="1"/>
</dbReference>
<comment type="catalytic activity">
    <reaction evidence="1">
        <text>S-ubiquitinyl-[E2 ubiquitin-conjugating enzyme]-L-cysteine + [acceptor protein]-L-lysine = [E2 ubiquitin-conjugating enzyme]-L-cysteine + N(6)-ubiquitinyl-[acceptor protein]-L-lysine.</text>
        <dbReference type="EC" id="2.3.2.27"/>
    </reaction>
</comment>
<evidence type="ECO:0000259" key="23">
    <source>
        <dbReference type="PROSITE" id="PS51292"/>
    </source>
</evidence>
<gene>
    <name evidence="24" type="primary">MARCHF1</name>
</gene>
<keyword evidence="13" id="KW-0862">Zinc</keyword>
<dbReference type="FunCoup" id="G3TAQ0">
    <property type="interactions" value="12"/>
</dbReference>
<comment type="subcellular location">
    <subcellularLocation>
        <location evidence="3">Cytoplasmic vesicle membrane</location>
        <topology evidence="3">Multi-pass membrane protein</topology>
    </subcellularLocation>
    <subcellularLocation>
        <location evidence="4">Early endosome membrane</location>
        <topology evidence="4">Multi-pass membrane protein</topology>
    </subcellularLocation>
    <subcellularLocation>
        <location evidence="2">Lysosome membrane</location>
        <topology evidence="2">Multi-pass membrane protein</topology>
    </subcellularLocation>
</comment>
<dbReference type="GO" id="GO:0016567">
    <property type="term" value="P:protein ubiquitination"/>
    <property type="evidence" value="ECO:0007669"/>
    <property type="project" value="UniProtKB-ARBA"/>
</dbReference>
<keyword evidence="10" id="KW-0967">Endosome</keyword>
<evidence type="ECO:0000256" key="9">
    <source>
        <dbReference type="ARBA" id="ARBA00022723"/>
    </source>
</evidence>
<feature type="compositionally biased region" description="Pro residues" evidence="20">
    <location>
        <begin position="478"/>
        <end position="492"/>
    </location>
</feature>
<keyword evidence="11 19" id="KW-0863">Zinc-finger</keyword>
<evidence type="ECO:0000259" key="22">
    <source>
        <dbReference type="PROSITE" id="PS50089"/>
    </source>
</evidence>
<dbReference type="GO" id="GO:0008270">
    <property type="term" value="F:zinc ion binding"/>
    <property type="evidence" value="ECO:0007669"/>
    <property type="project" value="UniProtKB-KW"/>
</dbReference>
<dbReference type="InParanoid" id="G3TAQ0"/>
<evidence type="ECO:0000256" key="1">
    <source>
        <dbReference type="ARBA" id="ARBA00000900"/>
    </source>
</evidence>
<dbReference type="OMA" id="RTRYQEC"/>
<dbReference type="FunFam" id="3.30.40.10:FF:000043">
    <property type="entry name" value="Putative e3 ubiquitin-protein ligase march8"/>
    <property type="match status" value="1"/>
</dbReference>
<evidence type="ECO:0000256" key="3">
    <source>
        <dbReference type="ARBA" id="ARBA00004439"/>
    </source>
</evidence>
<keyword evidence="9" id="KW-0479">Metal-binding</keyword>
<keyword evidence="14" id="KW-0391">Immunity</keyword>
<dbReference type="InterPro" id="IPR001841">
    <property type="entry name" value="Znf_RING"/>
</dbReference>
<dbReference type="GeneTree" id="ENSGT00940000159346"/>
<dbReference type="PROSITE" id="PS51292">
    <property type="entry name" value="ZF_RING_CH"/>
    <property type="match status" value="1"/>
</dbReference>
<dbReference type="AlphaFoldDB" id="G3TAQ0"/>
<evidence type="ECO:0000256" key="12">
    <source>
        <dbReference type="ARBA" id="ARBA00022786"/>
    </source>
</evidence>
<evidence type="ECO:0000313" key="25">
    <source>
        <dbReference type="Proteomes" id="UP000007646"/>
    </source>
</evidence>
<feature type="domain" description="RING-type" evidence="22">
    <location>
        <begin position="283"/>
        <end position="330"/>
    </location>
</feature>
<feature type="region of interest" description="Disordered" evidence="20">
    <location>
        <begin position="100"/>
        <end position="119"/>
    </location>
</feature>
<feature type="region of interest" description="Disordered" evidence="20">
    <location>
        <begin position="471"/>
        <end position="492"/>
    </location>
</feature>
<comment type="pathway">
    <text evidence="5">Protein modification; protein ubiquitination.</text>
</comment>
<accession>G3TAQ0</accession>
<evidence type="ECO:0000313" key="24">
    <source>
        <dbReference type="Ensembl" id="ENSLAFP00000010966.3"/>
    </source>
</evidence>
<evidence type="ECO:0000256" key="6">
    <source>
        <dbReference type="ARBA" id="ARBA00012483"/>
    </source>
</evidence>
<keyword evidence="25" id="KW-1185">Reference proteome</keyword>
<reference evidence="24" key="2">
    <citation type="submission" date="2025-08" db="UniProtKB">
        <authorList>
            <consortium name="Ensembl"/>
        </authorList>
    </citation>
    <scope>IDENTIFICATION</scope>
    <source>
        <strain evidence="24">Isolate ISIS603380</strain>
    </source>
</reference>
<evidence type="ECO:0000256" key="20">
    <source>
        <dbReference type="SAM" id="MobiDB-lite"/>
    </source>
</evidence>
<evidence type="ECO:0000256" key="21">
    <source>
        <dbReference type="SAM" id="Phobius"/>
    </source>
</evidence>
<feature type="compositionally biased region" description="Basic residues" evidence="20">
    <location>
        <begin position="59"/>
        <end position="71"/>
    </location>
</feature>
<reference evidence="24 25" key="1">
    <citation type="submission" date="2009-06" db="EMBL/GenBank/DDBJ databases">
        <title>The Genome Sequence of Loxodonta africana (African elephant).</title>
        <authorList>
            <person name="Di Palma F."/>
            <person name="Heiman D."/>
            <person name="Young S."/>
            <person name="Johnson J."/>
            <person name="Lander E.S."/>
            <person name="Lindblad-Toh K."/>
        </authorList>
    </citation>
    <scope>NUCLEOTIDE SEQUENCE [LARGE SCALE GENOMIC DNA]</scope>
    <source>
        <strain evidence="24 25">Isolate ISIS603380</strain>
    </source>
</reference>
<evidence type="ECO:0000256" key="2">
    <source>
        <dbReference type="ARBA" id="ARBA00004155"/>
    </source>
</evidence>
<dbReference type="GO" id="GO:0005765">
    <property type="term" value="C:lysosomal membrane"/>
    <property type="evidence" value="ECO:0007669"/>
    <property type="project" value="UniProtKB-SubCell"/>
</dbReference>
<name>G3TAQ0_LOXAF</name>
<keyword evidence="8 21" id="KW-0812">Transmembrane</keyword>
<feature type="region of interest" description="Disordered" evidence="20">
    <location>
        <begin position="51"/>
        <end position="84"/>
    </location>
</feature>
<dbReference type="EC" id="2.3.2.27" evidence="6"/>
<dbReference type="SUPFAM" id="SSF57850">
    <property type="entry name" value="RING/U-box"/>
    <property type="match status" value="1"/>
</dbReference>
<dbReference type="GO" id="GO:0005783">
    <property type="term" value="C:endoplasmic reticulum"/>
    <property type="evidence" value="ECO:0007669"/>
    <property type="project" value="Ensembl"/>
</dbReference>
<dbReference type="STRING" id="9785.ENSLAFP00000010966"/>